<comment type="caution">
    <text evidence="1">The sequence shown here is derived from an EMBL/GenBank/DDBJ whole genome shotgun (WGS) entry which is preliminary data.</text>
</comment>
<evidence type="ECO:0008006" key="2">
    <source>
        <dbReference type="Google" id="ProtNLM"/>
    </source>
</evidence>
<proteinExistence type="predicted"/>
<gene>
    <name evidence="1" type="ORF">LCGC14_0380420</name>
</gene>
<dbReference type="AlphaFoldDB" id="A0A0F9VPN6"/>
<name>A0A0F9VPN6_9ZZZZ</name>
<reference evidence="1" key="1">
    <citation type="journal article" date="2015" name="Nature">
        <title>Complex archaea that bridge the gap between prokaryotes and eukaryotes.</title>
        <authorList>
            <person name="Spang A."/>
            <person name="Saw J.H."/>
            <person name="Jorgensen S.L."/>
            <person name="Zaremba-Niedzwiedzka K."/>
            <person name="Martijn J."/>
            <person name="Lind A.E."/>
            <person name="van Eijk R."/>
            <person name="Schleper C."/>
            <person name="Guy L."/>
            <person name="Ettema T.J."/>
        </authorList>
    </citation>
    <scope>NUCLEOTIDE SEQUENCE</scope>
</reference>
<protein>
    <recommendedName>
        <fullName evidence="2">Rubrerythrin diiron-binding domain-containing protein</fullName>
    </recommendedName>
</protein>
<evidence type="ECO:0000313" key="1">
    <source>
        <dbReference type="EMBL" id="KKN75421.1"/>
    </source>
</evidence>
<organism evidence="1">
    <name type="scientific">marine sediment metagenome</name>
    <dbReference type="NCBI Taxonomy" id="412755"/>
    <lineage>
        <taxon>unclassified sequences</taxon>
        <taxon>metagenomes</taxon>
        <taxon>ecological metagenomes</taxon>
    </lineage>
</organism>
<dbReference type="EMBL" id="LAZR01000310">
    <property type="protein sequence ID" value="KKN75421.1"/>
    <property type="molecule type" value="Genomic_DNA"/>
</dbReference>
<accession>A0A0F9VPN6</accession>
<sequence>MRFSEKESLAYMKLKNHEMVASSYYRILGRVEAETRKRLYEICKTMKERHLERIEELDLIKKEMWIQYHKENVPRFKVRTLKELRELQPYISAYDESTQGILEDAIKQFAHEKNLNLPTLGT</sequence>